<keyword evidence="6" id="KW-0540">Nuclease</keyword>
<dbReference type="EMBL" id="JACIUY010000058">
    <property type="protein sequence ID" value="MBB1086306.1"/>
    <property type="molecule type" value="Genomic_DNA"/>
</dbReference>
<dbReference type="GO" id="GO:0003677">
    <property type="term" value="F:DNA binding"/>
    <property type="evidence" value="ECO:0007669"/>
    <property type="project" value="UniProtKB-KW"/>
</dbReference>
<evidence type="ECO:0000256" key="3">
    <source>
        <dbReference type="ARBA" id="ARBA00023125"/>
    </source>
</evidence>
<feature type="domain" description="Type I restriction modification DNA specificity" evidence="4">
    <location>
        <begin position="3"/>
        <end position="171"/>
    </location>
</feature>
<keyword evidence="6" id="KW-0378">Hydrolase</keyword>
<dbReference type="InterPro" id="IPR044946">
    <property type="entry name" value="Restrct_endonuc_typeI_TRD_sf"/>
</dbReference>
<dbReference type="Proteomes" id="UP000518255">
    <property type="component" value="Unassembled WGS sequence"/>
</dbReference>
<evidence type="ECO:0000259" key="4">
    <source>
        <dbReference type="Pfam" id="PF01420"/>
    </source>
</evidence>
<evidence type="ECO:0000256" key="2">
    <source>
        <dbReference type="ARBA" id="ARBA00022747"/>
    </source>
</evidence>
<dbReference type="GO" id="GO:0009307">
    <property type="term" value="P:DNA restriction-modification system"/>
    <property type="evidence" value="ECO:0007669"/>
    <property type="project" value="UniProtKB-KW"/>
</dbReference>
<evidence type="ECO:0000313" key="5">
    <source>
        <dbReference type="EMBL" id="MBB1063332.1"/>
    </source>
</evidence>
<evidence type="ECO:0000313" key="8">
    <source>
        <dbReference type="Proteomes" id="UP000544052"/>
    </source>
</evidence>
<keyword evidence="8" id="KW-1185">Reference proteome</keyword>
<keyword evidence="6" id="KW-0255">Endonuclease</keyword>
<feature type="domain" description="Type I restriction modification DNA specificity" evidence="4">
    <location>
        <begin position="202"/>
        <end position="356"/>
    </location>
</feature>
<sequence>MTKFSSFKLDSIFEKIPTKKIKGKAKQFPDSPTDDYTVPLLTAGIQNQGLSRYAKPEQCPTILKNVISISANGANTGIPFFQDKEFSVLQDAYAIRLKNGELTRERGLYIVACLKKVLYGNFDWSNKAGWNNIKNMEIELPVKDNTNQFDFEYMEERIKELEEERIKELEAYLKVTGLKDFKLTQEEQKIIGGVNRSPIYRNFKIGELFSPPDKGDVDLQQSDIDNLGEYFINSGETNMGIKGKTSRPAKVFNANTITIDFFGNAYYRDYKYKLATHNHVFSFNDSIIKNKEVGLYLVTALKFLKSKYSYSNMLTWKKLKDDIISLPVDSNGNLDYSFMENYIKAMQKLTIKDVITYKDKVIGQTKEIIK</sequence>
<evidence type="ECO:0000256" key="1">
    <source>
        <dbReference type="ARBA" id="ARBA00010923"/>
    </source>
</evidence>
<proteinExistence type="inferred from homology"/>
<keyword evidence="3" id="KW-0238">DNA-binding</keyword>
<dbReference type="EMBL" id="JACIUZ010000040">
    <property type="protein sequence ID" value="MBB1063332.1"/>
    <property type="molecule type" value="Genomic_DNA"/>
</dbReference>
<organism evidence="6 7">
    <name type="scientific">Limosilactobacillus fastidiosus</name>
    <dbReference type="NCBI Taxonomy" id="2759855"/>
    <lineage>
        <taxon>Bacteria</taxon>
        <taxon>Bacillati</taxon>
        <taxon>Bacillota</taxon>
        <taxon>Bacilli</taxon>
        <taxon>Lactobacillales</taxon>
        <taxon>Lactobacillaceae</taxon>
        <taxon>Limosilactobacillus</taxon>
    </lineage>
</organism>
<gene>
    <name evidence="6" type="ORF">H5R63_05855</name>
    <name evidence="5" type="ORF">H5R64_06100</name>
</gene>
<dbReference type="Pfam" id="PF01420">
    <property type="entry name" value="Methylase_S"/>
    <property type="match status" value="2"/>
</dbReference>
<dbReference type="Proteomes" id="UP000544052">
    <property type="component" value="Unassembled WGS sequence"/>
</dbReference>
<dbReference type="AlphaFoldDB" id="A0A7W3TZS6"/>
<keyword evidence="2" id="KW-0680">Restriction system</keyword>
<accession>A0A7W3TZS6</accession>
<dbReference type="GO" id="GO:0004519">
    <property type="term" value="F:endonuclease activity"/>
    <property type="evidence" value="ECO:0007669"/>
    <property type="project" value="UniProtKB-KW"/>
</dbReference>
<comment type="caution">
    <text evidence="6">The sequence shown here is derived from an EMBL/GenBank/DDBJ whole genome shotgun (WGS) entry which is preliminary data.</text>
</comment>
<protein>
    <submittedName>
        <fullName evidence="6">Restriction endonuclease subunit S</fullName>
    </submittedName>
</protein>
<dbReference type="InterPro" id="IPR000055">
    <property type="entry name" value="Restrct_endonuc_typeI_TRD"/>
</dbReference>
<dbReference type="SUPFAM" id="SSF116734">
    <property type="entry name" value="DNA methylase specificity domain"/>
    <property type="match status" value="1"/>
</dbReference>
<reference evidence="7 8" key="1">
    <citation type="submission" date="2020-07" db="EMBL/GenBank/DDBJ databases">
        <title>Description of Limosilactobacillus balticus sp. nov., Limosilactobacillus agrestis sp. nov., Limosilactobacillus albertensis sp. nov., Limosilactobacillus rudii sp. nov., Limosilactobacillus fastidiosus sp. nov., five novel Limosilactobacillus species isolated from the vertebrate gastrointestinal tract, and proposal of 6 subspecies of Limosilactobacillus reuteri adapted to the gastrointestinal tract of specific vertebrate hosts.</title>
        <authorList>
            <person name="Li F."/>
            <person name="Cheng C."/>
            <person name="Zheng J."/>
            <person name="Quevedo R.M."/>
            <person name="Li J."/>
            <person name="Roos S."/>
            <person name="Gaenzle M.G."/>
            <person name="Walter J."/>
        </authorList>
    </citation>
    <scope>NUCLEOTIDE SEQUENCE [LARGE SCALE GENOMIC DNA]</scope>
    <source>
        <strain evidence="6 7">WF-MA3-C</strain>
        <strain evidence="5 8">WF-MO7-1</strain>
    </source>
</reference>
<dbReference type="Gene3D" id="3.90.220.20">
    <property type="entry name" value="DNA methylase specificity domains"/>
    <property type="match status" value="1"/>
</dbReference>
<name>A0A7W3TZS6_9LACO</name>
<evidence type="ECO:0000313" key="7">
    <source>
        <dbReference type="Proteomes" id="UP000518255"/>
    </source>
</evidence>
<evidence type="ECO:0000313" key="6">
    <source>
        <dbReference type="EMBL" id="MBB1086306.1"/>
    </source>
</evidence>
<comment type="similarity">
    <text evidence="1">Belongs to the type-I restriction system S methylase family.</text>
</comment>
<dbReference type="RefSeq" id="WP_182581185.1">
    <property type="nucleotide sequence ID" value="NZ_JACIUY010000058.1"/>
</dbReference>